<dbReference type="PROSITE" id="PS50943">
    <property type="entry name" value="HTH_CROC1"/>
    <property type="match status" value="1"/>
</dbReference>
<dbReference type="InterPro" id="IPR001387">
    <property type="entry name" value="Cro/C1-type_HTH"/>
</dbReference>
<dbReference type="PANTHER" id="PTHR46558">
    <property type="entry name" value="TRACRIPTIONAL REGULATORY PROTEIN-RELATED-RELATED"/>
    <property type="match status" value="1"/>
</dbReference>
<evidence type="ECO:0000256" key="1">
    <source>
        <dbReference type="ARBA" id="ARBA00023125"/>
    </source>
</evidence>
<dbReference type="Proteomes" id="UP001595711">
    <property type="component" value="Unassembled WGS sequence"/>
</dbReference>
<dbReference type="EMBL" id="JBHRYJ010000005">
    <property type="protein sequence ID" value="MFC3677823.1"/>
    <property type="molecule type" value="Genomic_DNA"/>
</dbReference>
<feature type="domain" description="HTH cro/C1-type" evidence="2">
    <location>
        <begin position="16"/>
        <end position="70"/>
    </location>
</feature>
<keyword evidence="4" id="KW-1185">Reference proteome</keyword>
<protein>
    <submittedName>
        <fullName evidence="3">Helix-turn-helix domain-containing protein</fullName>
    </submittedName>
</protein>
<reference evidence="4" key="1">
    <citation type="journal article" date="2019" name="Int. J. Syst. Evol. Microbiol.">
        <title>The Global Catalogue of Microorganisms (GCM) 10K type strain sequencing project: providing services to taxonomists for standard genome sequencing and annotation.</title>
        <authorList>
            <consortium name="The Broad Institute Genomics Platform"/>
            <consortium name="The Broad Institute Genome Sequencing Center for Infectious Disease"/>
            <person name="Wu L."/>
            <person name="Ma J."/>
        </authorList>
    </citation>
    <scope>NUCLEOTIDE SEQUENCE [LARGE SCALE GENOMIC DNA]</scope>
    <source>
        <strain evidence="4">KCTC 42182</strain>
    </source>
</reference>
<comment type="caution">
    <text evidence="3">The sequence shown here is derived from an EMBL/GenBank/DDBJ whole genome shotgun (WGS) entry which is preliminary data.</text>
</comment>
<keyword evidence="1" id="KW-0238">DNA-binding</keyword>
<dbReference type="SUPFAM" id="SSF47413">
    <property type="entry name" value="lambda repressor-like DNA-binding domains"/>
    <property type="match status" value="1"/>
</dbReference>
<dbReference type="CDD" id="cd00093">
    <property type="entry name" value="HTH_XRE"/>
    <property type="match status" value="1"/>
</dbReference>
<organism evidence="3 4">
    <name type="scientific">Ferrovibrio xuzhouensis</name>
    <dbReference type="NCBI Taxonomy" id="1576914"/>
    <lineage>
        <taxon>Bacteria</taxon>
        <taxon>Pseudomonadati</taxon>
        <taxon>Pseudomonadota</taxon>
        <taxon>Alphaproteobacteria</taxon>
        <taxon>Rhodospirillales</taxon>
        <taxon>Rhodospirillaceae</taxon>
        <taxon>Ferrovibrio</taxon>
    </lineage>
</organism>
<proteinExistence type="predicted"/>
<evidence type="ECO:0000259" key="2">
    <source>
        <dbReference type="PROSITE" id="PS50943"/>
    </source>
</evidence>
<accession>A0ABV7VJZ5</accession>
<dbReference type="Pfam" id="PF01381">
    <property type="entry name" value="HTH_3"/>
    <property type="match status" value="1"/>
</dbReference>
<gene>
    <name evidence="3" type="ORF">ACFOOQ_19880</name>
</gene>
<evidence type="ECO:0000313" key="3">
    <source>
        <dbReference type="EMBL" id="MFC3677823.1"/>
    </source>
</evidence>
<sequence>MGKIATRVDEYVGERIRSRRTELGLTQEELANSLKISYQQVQKYETGANRVSAGRLFEIAQRLHVDMAYFFDGLKDTVESKPMEHGGKNRSTIELVRNFSDIEDTTIRSAVAGLIKSIASRYKDEETGEAGLAAPGN</sequence>
<dbReference type="RefSeq" id="WP_379729425.1">
    <property type="nucleotide sequence ID" value="NZ_JBHRYJ010000005.1"/>
</dbReference>
<dbReference type="PANTHER" id="PTHR46558:SF4">
    <property type="entry name" value="DNA-BIDING PHAGE PROTEIN"/>
    <property type="match status" value="1"/>
</dbReference>
<dbReference type="Gene3D" id="1.10.260.40">
    <property type="entry name" value="lambda repressor-like DNA-binding domains"/>
    <property type="match status" value="1"/>
</dbReference>
<dbReference type="InterPro" id="IPR010982">
    <property type="entry name" value="Lambda_DNA-bd_dom_sf"/>
</dbReference>
<name>A0ABV7VJZ5_9PROT</name>
<dbReference type="SMART" id="SM00530">
    <property type="entry name" value="HTH_XRE"/>
    <property type="match status" value="1"/>
</dbReference>
<evidence type="ECO:0000313" key="4">
    <source>
        <dbReference type="Proteomes" id="UP001595711"/>
    </source>
</evidence>